<dbReference type="Pfam" id="PF01323">
    <property type="entry name" value="DSBA"/>
    <property type="match status" value="1"/>
</dbReference>
<reference evidence="2 3" key="1">
    <citation type="submission" date="2019-12" db="EMBL/GenBank/DDBJ databases">
        <title>Genomic-based taxomic classification of the family Erythrobacteraceae.</title>
        <authorList>
            <person name="Xu L."/>
        </authorList>
    </citation>
    <scope>NUCLEOTIDE SEQUENCE [LARGE SCALE GENOMIC DNA]</scope>
    <source>
        <strain evidence="2 3">S36</strain>
    </source>
</reference>
<feature type="domain" description="DSBA-like thioredoxin" evidence="1">
    <location>
        <begin position="2"/>
        <end position="211"/>
    </location>
</feature>
<evidence type="ECO:0000313" key="2">
    <source>
        <dbReference type="EMBL" id="MXO99702.1"/>
    </source>
</evidence>
<dbReference type="PANTHER" id="PTHR13887:SF41">
    <property type="entry name" value="THIOREDOXIN SUPERFAMILY PROTEIN"/>
    <property type="match status" value="1"/>
</dbReference>
<organism evidence="2 3">
    <name type="scientific">Croceibacterium xixiisoli</name>
    <dbReference type="NCBI Taxonomy" id="1476466"/>
    <lineage>
        <taxon>Bacteria</taxon>
        <taxon>Pseudomonadati</taxon>
        <taxon>Pseudomonadota</taxon>
        <taxon>Alphaproteobacteria</taxon>
        <taxon>Sphingomonadales</taxon>
        <taxon>Erythrobacteraceae</taxon>
        <taxon>Croceibacterium</taxon>
    </lineage>
</organism>
<dbReference type="EMBL" id="WTYJ01000002">
    <property type="protein sequence ID" value="MXO99702.1"/>
    <property type="molecule type" value="Genomic_DNA"/>
</dbReference>
<dbReference type="Gene3D" id="3.40.30.10">
    <property type="entry name" value="Glutaredoxin"/>
    <property type="match status" value="1"/>
</dbReference>
<comment type="caution">
    <text evidence="2">The sequence shown here is derived from an EMBL/GenBank/DDBJ whole genome shotgun (WGS) entry which is preliminary data.</text>
</comment>
<dbReference type="OrthoDB" id="9799122at2"/>
<protein>
    <submittedName>
        <fullName evidence="2">Thioredoxin domain-containing protein</fullName>
    </submittedName>
</protein>
<dbReference type="InterPro" id="IPR036249">
    <property type="entry name" value="Thioredoxin-like_sf"/>
</dbReference>
<proteinExistence type="predicted"/>
<dbReference type="GO" id="GO:0016491">
    <property type="term" value="F:oxidoreductase activity"/>
    <property type="evidence" value="ECO:0007669"/>
    <property type="project" value="InterPro"/>
</dbReference>
<evidence type="ECO:0000259" key="1">
    <source>
        <dbReference type="Pfam" id="PF01323"/>
    </source>
</evidence>
<dbReference type="CDD" id="cd03024">
    <property type="entry name" value="DsbA_FrnE"/>
    <property type="match status" value="1"/>
</dbReference>
<name>A0A6I4TV65_9SPHN</name>
<keyword evidence="3" id="KW-1185">Reference proteome</keyword>
<dbReference type="Proteomes" id="UP000469430">
    <property type="component" value="Unassembled WGS sequence"/>
</dbReference>
<dbReference type="PANTHER" id="PTHR13887">
    <property type="entry name" value="GLUTATHIONE S-TRANSFERASE KAPPA"/>
    <property type="match status" value="1"/>
</dbReference>
<dbReference type="SUPFAM" id="SSF52833">
    <property type="entry name" value="Thioredoxin-like"/>
    <property type="match status" value="1"/>
</dbReference>
<dbReference type="InterPro" id="IPR001853">
    <property type="entry name" value="DSBA-like_thioredoxin_dom"/>
</dbReference>
<gene>
    <name evidence="2" type="ORF">GRI97_11945</name>
</gene>
<sequence length="225" mass="24652">MTVDIWSDVMCPWCAIGYTQFAQAVVALEGELAVDIRWMPFELNPDMPTEGRRQDDHLAAALGRPADQIAQMRQQVIDAAQAVGFPMRETGDDGAPSMVWNTFAAHRLLRWALNTSGPEAQTRLKLALLHAHFADHRAVGQEAVLIDIAAEAGFDRAAATAALADEALAAETRAEEQRGIQSGINSVPSFVIGGRFLLPGSREPEAFVKALRKIAWMDEEQAERF</sequence>
<accession>A0A6I4TV65</accession>
<evidence type="ECO:0000313" key="3">
    <source>
        <dbReference type="Proteomes" id="UP000469430"/>
    </source>
</evidence>
<dbReference type="AlphaFoldDB" id="A0A6I4TV65"/>